<dbReference type="SUPFAM" id="SSF50370">
    <property type="entry name" value="Ricin B-like lectins"/>
    <property type="match status" value="1"/>
</dbReference>
<accession>A0A2U1Q811</accession>
<name>A0A2U1Q811_ARTAN</name>
<dbReference type="InterPro" id="IPR040249">
    <property type="entry name" value="Ricin_B-like_lectin_EULS3-like"/>
</dbReference>
<sequence length="200" mass="22681">MDRHHHNAPSHHNASQPAAVAVQHVSHQTSHQTSHHTPKYTDNKPTVRFYTKAKRDYSLTIRDGKVVLAPTNPSDQHQHWIKDETFSTRVKDEEGFPSFALVNKATGQAIKHSSSGQPVQLVEFNPDKLDESVLWTQSKDLGDGFHAVRMVNKIKLNLDAWNGDKDHGGVKDGTTVALWDWTKEDNQRWTTAPFCKFLDQ</sequence>
<dbReference type="STRING" id="35608.A0A2U1Q811"/>
<evidence type="ECO:0000256" key="1">
    <source>
        <dbReference type="SAM" id="MobiDB-lite"/>
    </source>
</evidence>
<gene>
    <name evidence="2" type="ORF">CTI12_AA062870</name>
</gene>
<proteinExistence type="predicted"/>
<dbReference type="PANTHER" id="PTHR31257:SF23">
    <property type="entry name" value="RICIN B-LIKE LECTIN"/>
    <property type="match status" value="1"/>
</dbReference>
<keyword evidence="2" id="KW-0430">Lectin</keyword>
<dbReference type="CDD" id="cd23431">
    <property type="entry name" value="beta-trefoil_Ricin_AtEULS3-like"/>
    <property type="match status" value="1"/>
</dbReference>
<feature type="region of interest" description="Disordered" evidence="1">
    <location>
        <begin position="1"/>
        <end position="46"/>
    </location>
</feature>
<dbReference type="InterPro" id="IPR035992">
    <property type="entry name" value="Ricin_B-like_lectins"/>
</dbReference>
<dbReference type="Gene3D" id="2.80.10.50">
    <property type="match status" value="1"/>
</dbReference>
<keyword evidence="3" id="KW-1185">Reference proteome</keyword>
<dbReference type="EMBL" id="PKPP01000332">
    <property type="protein sequence ID" value="PWA94150.1"/>
    <property type="molecule type" value="Genomic_DNA"/>
</dbReference>
<evidence type="ECO:0000313" key="3">
    <source>
        <dbReference type="Proteomes" id="UP000245207"/>
    </source>
</evidence>
<organism evidence="2 3">
    <name type="scientific">Artemisia annua</name>
    <name type="common">Sweet wormwood</name>
    <dbReference type="NCBI Taxonomy" id="35608"/>
    <lineage>
        <taxon>Eukaryota</taxon>
        <taxon>Viridiplantae</taxon>
        <taxon>Streptophyta</taxon>
        <taxon>Embryophyta</taxon>
        <taxon>Tracheophyta</taxon>
        <taxon>Spermatophyta</taxon>
        <taxon>Magnoliopsida</taxon>
        <taxon>eudicotyledons</taxon>
        <taxon>Gunneridae</taxon>
        <taxon>Pentapetalae</taxon>
        <taxon>asterids</taxon>
        <taxon>campanulids</taxon>
        <taxon>Asterales</taxon>
        <taxon>Asteraceae</taxon>
        <taxon>Asteroideae</taxon>
        <taxon>Anthemideae</taxon>
        <taxon>Artemisiinae</taxon>
        <taxon>Artemisia</taxon>
    </lineage>
</organism>
<dbReference type="GO" id="GO:0030246">
    <property type="term" value="F:carbohydrate binding"/>
    <property type="evidence" value="ECO:0007669"/>
    <property type="project" value="UniProtKB-KW"/>
</dbReference>
<dbReference type="Proteomes" id="UP000245207">
    <property type="component" value="Unassembled WGS sequence"/>
</dbReference>
<dbReference type="OrthoDB" id="7769065at2759"/>
<dbReference type="AlphaFoldDB" id="A0A2U1Q811"/>
<feature type="compositionally biased region" description="Low complexity" evidence="1">
    <location>
        <begin position="10"/>
        <end position="32"/>
    </location>
</feature>
<reference evidence="2 3" key="1">
    <citation type="journal article" date="2018" name="Mol. Plant">
        <title>The genome of Artemisia annua provides insight into the evolution of Asteraceae family and artemisinin biosynthesis.</title>
        <authorList>
            <person name="Shen Q."/>
            <person name="Zhang L."/>
            <person name="Liao Z."/>
            <person name="Wang S."/>
            <person name="Yan T."/>
            <person name="Shi P."/>
            <person name="Liu M."/>
            <person name="Fu X."/>
            <person name="Pan Q."/>
            <person name="Wang Y."/>
            <person name="Lv Z."/>
            <person name="Lu X."/>
            <person name="Zhang F."/>
            <person name="Jiang W."/>
            <person name="Ma Y."/>
            <person name="Chen M."/>
            <person name="Hao X."/>
            <person name="Li L."/>
            <person name="Tang Y."/>
            <person name="Lv G."/>
            <person name="Zhou Y."/>
            <person name="Sun X."/>
            <person name="Brodelius P.E."/>
            <person name="Rose J.K.C."/>
            <person name="Tang K."/>
        </authorList>
    </citation>
    <scope>NUCLEOTIDE SEQUENCE [LARGE SCALE GENOMIC DNA]</scope>
    <source>
        <strain evidence="3">cv. Huhao1</strain>
        <tissue evidence="2">Leaf</tissue>
    </source>
</reference>
<comment type="caution">
    <text evidence="2">The sequence shown here is derived from an EMBL/GenBank/DDBJ whole genome shotgun (WGS) entry which is preliminary data.</text>
</comment>
<protein>
    <submittedName>
        <fullName evidence="2">Ricin B, lectin domain-containing protein</fullName>
    </submittedName>
</protein>
<dbReference type="PANTHER" id="PTHR31257">
    <property type="entry name" value="RICIN B-LIKE LECTIN EULS3"/>
    <property type="match status" value="1"/>
</dbReference>
<evidence type="ECO:0000313" key="2">
    <source>
        <dbReference type="EMBL" id="PWA94150.1"/>
    </source>
</evidence>